<feature type="region of interest" description="Disordered" evidence="1">
    <location>
        <begin position="84"/>
        <end position="122"/>
    </location>
</feature>
<feature type="compositionally biased region" description="Basic and acidic residues" evidence="1">
    <location>
        <begin position="102"/>
        <end position="122"/>
    </location>
</feature>
<dbReference type="HOGENOM" id="CLU_068053_0_0_5"/>
<protein>
    <recommendedName>
        <fullName evidence="2">CHAT domain-containing protein</fullName>
    </recommendedName>
</protein>
<organism evidence="3 4">
    <name type="scientific">Mesorhizobium ciceri biovar biserrulae (strain HAMBI 2942 / LMG 23838 / WSM1271)</name>
    <dbReference type="NCBI Taxonomy" id="765698"/>
    <lineage>
        <taxon>Bacteria</taxon>
        <taxon>Pseudomonadati</taxon>
        <taxon>Pseudomonadota</taxon>
        <taxon>Alphaproteobacteria</taxon>
        <taxon>Hyphomicrobiales</taxon>
        <taxon>Phyllobacteriaceae</taxon>
        <taxon>Mesorhizobium</taxon>
    </lineage>
</organism>
<dbReference type="GeneID" id="90993127"/>
<name>E8TJP8_MESCW</name>
<dbReference type="PATRIC" id="fig|765698.3.peg.6391"/>
<dbReference type="AlphaFoldDB" id="E8TJP8"/>
<dbReference type="RefSeq" id="WP_013533558.1">
    <property type="nucleotide sequence ID" value="NC_014923.1"/>
</dbReference>
<proteinExistence type="predicted"/>
<accession>E8TJP8</accession>
<dbReference type="Pfam" id="PF12770">
    <property type="entry name" value="CHAT"/>
    <property type="match status" value="1"/>
</dbReference>
<reference evidence="4" key="1">
    <citation type="submission" date="2011-01" db="EMBL/GenBank/DDBJ databases">
        <title>Complete sequence of chromosome of Mesorhizobium ciceri bv. biserrulae WSM1271.</title>
        <authorList>
            <person name="Lucas S."/>
            <person name="Copeland A."/>
            <person name="Lapidus A."/>
            <person name="Cheng J.-F."/>
            <person name="Goodwin L."/>
            <person name="Pitluck S."/>
            <person name="Teshima H."/>
            <person name="Detter J.C."/>
            <person name="Han C."/>
            <person name="Tapia R."/>
            <person name="Land M."/>
            <person name="Hauser L."/>
            <person name="Kyrpides N."/>
            <person name="Ivanova N."/>
            <person name="Nandasena K."/>
            <person name="Reeve W.G."/>
            <person name="Howieson J.G."/>
            <person name="O'Hara G."/>
            <person name="Tiwari R.P."/>
            <person name="Woyke T."/>
        </authorList>
    </citation>
    <scope>NUCLEOTIDE SEQUENCE [LARGE SCALE GENOMIC DNA]</scope>
    <source>
        <strain evidence="4">HAMBI 2942 / LMG 23838 / WSM1271</strain>
    </source>
</reference>
<feature type="region of interest" description="Disordered" evidence="1">
    <location>
        <begin position="32"/>
        <end position="58"/>
    </location>
</feature>
<feature type="compositionally biased region" description="Low complexity" evidence="1">
    <location>
        <begin position="42"/>
        <end position="57"/>
    </location>
</feature>
<gene>
    <name evidence="3" type="ordered locus">Mesci_5896</name>
</gene>
<dbReference type="STRING" id="765698.Mesci_5896"/>
<dbReference type="OrthoDB" id="8253226at2"/>
<evidence type="ECO:0000256" key="1">
    <source>
        <dbReference type="SAM" id="MobiDB-lite"/>
    </source>
</evidence>
<feature type="domain" description="CHAT" evidence="2">
    <location>
        <begin position="120"/>
        <end position="330"/>
    </location>
</feature>
<evidence type="ECO:0000313" key="4">
    <source>
        <dbReference type="Proteomes" id="UP000007471"/>
    </source>
</evidence>
<dbReference type="eggNOG" id="COG4995">
    <property type="taxonomic scope" value="Bacteria"/>
</dbReference>
<dbReference type="Proteomes" id="UP000007471">
    <property type="component" value="Chromosome"/>
</dbReference>
<evidence type="ECO:0000313" key="3">
    <source>
        <dbReference type="EMBL" id="ADV14909.1"/>
    </source>
</evidence>
<dbReference type="InterPro" id="IPR024983">
    <property type="entry name" value="CHAT_dom"/>
</dbReference>
<evidence type="ECO:0000259" key="2">
    <source>
        <dbReference type="Pfam" id="PF12770"/>
    </source>
</evidence>
<dbReference type="KEGG" id="mci:Mesci_5896"/>
<dbReference type="EMBL" id="CP002447">
    <property type="protein sequence ID" value="ADV14909.1"/>
    <property type="molecule type" value="Genomic_DNA"/>
</dbReference>
<sequence>MSRIDSLRSELARLKQSEGRLRKELAGHEATVAVARKDAGSKRQSAARSRNASSINSYLRSAVSLDHKATESGKKAAAVAEKIGRNAKDQASKQAAIASAEEDLRKERERADKKRRREELTHARQVHGLLQSAPHLARIPEPKPERLRVLYVTANPEATERIYQRDDGSVVEEGRWLQTDREVRDVRKALKSALHRDLIDLEHLPAATFADLIDGTNERRPHVIHFSGHAAEGALLFDDGLVHSTQARPIPLQWIADLLAATTTPPILVVLNACDSLVGAEALLETVAVIIGMRGEVGDIGARVFAVRFYAAIAEGQPAGMALQQARLGLKDALLLDDASLLESLSRSGTDLDQVVLVKGQTPAA</sequence>